<dbReference type="EMBL" id="LYXU01000004">
    <property type="protein sequence ID" value="OBS20033.1"/>
    <property type="molecule type" value="Genomic_DNA"/>
</dbReference>
<evidence type="ECO:0000313" key="5">
    <source>
        <dbReference type="Proteomes" id="UP000091967"/>
    </source>
</evidence>
<feature type="transmembrane region" description="Helical" evidence="2">
    <location>
        <begin position="908"/>
        <end position="933"/>
    </location>
</feature>
<dbReference type="InterPro" id="IPR002889">
    <property type="entry name" value="WSC_carb-bd"/>
</dbReference>
<feature type="region of interest" description="Disordered" evidence="1">
    <location>
        <begin position="793"/>
        <end position="880"/>
    </location>
</feature>
<sequence>MGALISVVSTYDPAVVAGAIFTDPGVTVQQASWLRLAEAVDSPAGTFSNGPYGIGSGGILTNGWATKAQTSLVVDPDVDNVFPGSGPYCGSDTFDATVLKVLIQIDQEYDGVEVEFILSSMEYTKGRPDPIGIYLDDVLWSIDDSNNRITATSKYLGEEIGINEKDKFDVPGEDTLNRATRYDGSSPPLIIGIPATPGEHTMIFAICDAVDRNWDSALMVKAKGCKDCNPQVRINYVSTTTTTGSTSFTSTTKAIGTESGTILFGVPVEETATTTEDFTTITADVSTTDTFFTATDTTTTVESQETGTATSDTDPKDTTTLISDQSSMETSSVDFTDTTNTGTSATTDVQGTTTSSETTYTASSSLDTSDESSTLKTPISTTATQDSTSVTSSSIEVGSTSSEGSTSSIISTGIMPATESTSASSDVSTAVLPIKTTTDGSDTQTTSGHTSQSNLPDTTSMEDIQSTQSTKQTDSLTPSIPDSTSSAVSPTDTVNPTNLEVIGSFTFLGCLGSPEGYPSFNLVATSDDMTPSKCVSLANGRLYVGIYDRSCYASDSLESTTLVGEGECDIPCPNAPLLFCGGRVGTGATNEALQRRYRYRRDAPGNILLTLYGASDVEESSSSTLVTEVPTSISTSQIIADTSVITADTSAPVTESITSNSGAVIVTQPTASSLEFPITSGQAMPFPPNRPVPTSGWLGKNNMTQAVDPVITVTTITYTIVDPQNPSTFKVEEYCSTIQYYPCHRCENQDIPPVHMTTIQRQCNACGVNGENSVYLTVPAAVAAPSATGGFKHPVNPLRHGSNPFEASPIETGLRHPKPVMSAKPTKSHYKSLPSVPKTDDSTDGPGHFNGNQPQDDIPKKPQFEAPKAPIDVPKPVDQAHPTSQFIGEYEIKTTTMPTQLIPSEVPVVVSAATMSFPIFGVVFFVFSFASVLNSV</sequence>
<keyword evidence="2" id="KW-0812">Transmembrane</keyword>
<feature type="compositionally biased region" description="Polar residues" evidence="1">
    <location>
        <begin position="376"/>
        <end position="386"/>
    </location>
</feature>
<dbReference type="Proteomes" id="UP000091967">
    <property type="component" value="Unassembled WGS sequence"/>
</dbReference>
<gene>
    <name evidence="4" type="ORF">FPOA_11754</name>
</gene>
<evidence type="ECO:0000259" key="3">
    <source>
        <dbReference type="PROSITE" id="PS51212"/>
    </source>
</evidence>
<feature type="domain" description="WSC" evidence="3">
    <location>
        <begin position="504"/>
        <end position="595"/>
    </location>
</feature>
<feature type="compositionally biased region" description="Low complexity" evidence="1">
    <location>
        <begin position="334"/>
        <end position="375"/>
    </location>
</feature>
<comment type="caution">
    <text evidence="4">The sequence shown here is derived from an EMBL/GenBank/DDBJ whole genome shotgun (WGS) entry which is preliminary data.</text>
</comment>
<name>A0A1B8AHK3_FUSPO</name>
<keyword evidence="2" id="KW-0472">Membrane</keyword>
<organism evidence="4 5">
    <name type="scientific">Fusarium poae</name>
    <dbReference type="NCBI Taxonomy" id="36050"/>
    <lineage>
        <taxon>Eukaryota</taxon>
        <taxon>Fungi</taxon>
        <taxon>Dikarya</taxon>
        <taxon>Ascomycota</taxon>
        <taxon>Pezizomycotina</taxon>
        <taxon>Sordariomycetes</taxon>
        <taxon>Hypocreomycetidae</taxon>
        <taxon>Hypocreales</taxon>
        <taxon>Nectriaceae</taxon>
        <taxon>Fusarium</taxon>
    </lineage>
</organism>
<reference evidence="4 5" key="1">
    <citation type="submission" date="2016-06" db="EMBL/GenBank/DDBJ databases">
        <title>Living apart together: crosstalk between the core and supernumerary genomes in a fungal plant pathogen.</title>
        <authorList>
            <person name="Vanheule A."/>
            <person name="Audenaert K."/>
            <person name="Warris S."/>
            <person name="Van De Geest H."/>
            <person name="Schijlen E."/>
            <person name="Hofte M."/>
            <person name="De Saeger S."/>
            <person name="Haesaert G."/>
            <person name="Waalwijk C."/>
            <person name="Van Der Lee T."/>
        </authorList>
    </citation>
    <scope>NUCLEOTIDE SEQUENCE [LARGE SCALE GENOMIC DNA]</scope>
    <source>
        <strain evidence="4 5">2516</strain>
    </source>
</reference>
<feature type="compositionally biased region" description="Low complexity" evidence="1">
    <location>
        <begin position="436"/>
        <end position="453"/>
    </location>
</feature>
<accession>A0A1B8AHK3</accession>
<keyword evidence="5" id="KW-1185">Reference proteome</keyword>
<proteinExistence type="predicted"/>
<evidence type="ECO:0000313" key="4">
    <source>
        <dbReference type="EMBL" id="OBS20033.1"/>
    </source>
</evidence>
<dbReference type="PROSITE" id="PS51212">
    <property type="entry name" value="WSC"/>
    <property type="match status" value="1"/>
</dbReference>
<feature type="compositionally biased region" description="Low complexity" evidence="1">
    <location>
        <begin position="296"/>
        <end position="310"/>
    </location>
</feature>
<feature type="compositionally biased region" description="Low complexity" evidence="1">
    <location>
        <begin position="387"/>
        <end position="409"/>
    </location>
</feature>
<evidence type="ECO:0000256" key="1">
    <source>
        <dbReference type="SAM" id="MobiDB-lite"/>
    </source>
</evidence>
<feature type="compositionally biased region" description="Polar residues" evidence="1">
    <location>
        <begin position="454"/>
        <end position="494"/>
    </location>
</feature>
<feature type="compositionally biased region" description="Polar residues" evidence="1">
    <location>
        <begin position="318"/>
        <end position="333"/>
    </location>
</feature>
<dbReference type="SMART" id="SM00321">
    <property type="entry name" value="WSC"/>
    <property type="match status" value="1"/>
</dbReference>
<evidence type="ECO:0000256" key="2">
    <source>
        <dbReference type="SAM" id="Phobius"/>
    </source>
</evidence>
<dbReference type="STRING" id="36050.A0A1B8AHK3"/>
<feature type="region of interest" description="Disordered" evidence="1">
    <location>
        <begin position="296"/>
        <end position="409"/>
    </location>
</feature>
<keyword evidence="2" id="KW-1133">Transmembrane helix</keyword>
<feature type="region of interest" description="Disordered" evidence="1">
    <location>
        <begin position="436"/>
        <end position="494"/>
    </location>
</feature>
<protein>
    <recommendedName>
        <fullName evidence="3">WSC domain-containing protein</fullName>
    </recommendedName>
</protein>
<dbReference type="AlphaFoldDB" id="A0A1B8AHK3"/>